<evidence type="ECO:0000256" key="1">
    <source>
        <dbReference type="ARBA" id="ARBA00022694"/>
    </source>
</evidence>
<evidence type="ECO:0000256" key="5">
    <source>
        <dbReference type="ARBA" id="ARBA00022884"/>
    </source>
</evidence>
<evidence type="ECO:0000256" key="6">
    <source>
        <dbReference type="HAMAP-Rule" id="MF_00227"/>
    </source>
</evidence>
<dbReference type="PANTHER" id="PTHR33992:SF1">
    <property type="entry name" value="RIBONUCLEASE P PROTEIN COMPONENT"/>
    <property type="match status" value="1"/>
</dbReference>
<dbReference type="Gene3D" id="3.30.230.10">
    <property type="match status" value="1"/>
</dbReference>
<dbReference type="NCBIfam" id="TIGR00188">
    <property type="entry name" value="rnpA"/>
    <property type="match status" value="1"/>
</dbReference>
<keyword evidence="5 6" id="KW-0694">RNA-binding</keyword>
<dbReference type="HAMAP" id="MF_00227">
    <property type="entry name" value="RNase_P"/>
    <property type="match status" value="1"/>
</dbReference>
<comment type="similarity">
    <text evidence="6">Belongs to the RnpA family.</text>
</comment>
<gene>
    <name evidence="6 8" type="primary">rnpA</name>
    <name evidence="8" type="ORF">L7E55_05150</name>
</gene>
<dbReference type="Pfam" id="PF00825">
    <property type="entry name" value="Ribonuclease_P"/>
    <property type="match status" value="1"/>
</dbReference>
<dbReference type="RefSeq" id="WP_277442990.1">
    <property type="nucleotide sequence ID" value="NZ_JAKOAV010000006.1"/>
</dbReference>
<dbReference type="InterPro" id="IPR000100">
    <property type="entry name" value="RNase_P"/>
</dbReference>
<dbReference type="GO" id="GO:0004526">
    <property type="term" value="F:ribonuclease P activity"/>
    <property type="evidence" value="ECO:0007669"/>
    <property type="project" value="UniProtKB-UniRule"/>
</dbReference>
<evidence type="ECO:0000256" key="4">
    <source>
        <dbReference type="ARBA" id="ARBA00022801"/>
    </source>
</evidence>
<keyword evidence="9" id="KW-1185">Reference proteome</keyword>
<dbReference type="AlphaFoldDB" id="A0A9X4JTP7"/>
<dbReference type="EC" id="3.1.26.5" evidence="6 7"/>
<evidence type="ECO:0000313" key="8">
    <source>
        <dbReference type="EMBL" id="MDF9407750.1"/>
    </source>
</evidence>
<comment type="catalytic activity">
    <reaction evidence="6">
        <text>Endonucleolytic cleavage of RNA, removing 5'-extranucleotides from tRNA precursor.</text>
        <dbReference type="EC" id="3.1.26.5"/>
    </reaction>
</comment>
<dbReference type="Proteomes" id="UP001154312">
    <property type="component" value="Unassembled WGS sequence"/>
</dbReference>
<dbReference type="InterPro" id="IPR014721">
    <property type="entry name" value="Ribsml_uS5_D2-typ_fold_subgr"/>
</dbReference>
<dbReference type="GO" id="GO:0030677">
    <property type="term" value="C:ribonuclease P complex"/>
    <property type="evidence" value="ECO:0007669"/>
    <property type="project" value="TreeGrafter"/>
</dbReference>
<dbReference type="GO" id="GO:0001682">
    <property type="term" value="P:tRNA 5'-leader removal"/>
    <property type="evidence" value="ECO:0007669"/>
    <property type="project" value="UniProtKB-UniRule"/>
</dbReference>
<evidence type="ECO:0000256" key="2">
    <source>
        <dbReference type="ARBA" id="ARBA00022722"/>
    </source>
</evidence>
<dbReference type="GO" id="GO:0000049">
    <property type="term" value="F:tRNA binding"/>
    <property type="evidence" value="ECO:0007669"/>
    <property type="project" value="UniProtKB-UniRule"/>
</dbReference>
<sequence>MAVFNKIQKNKDYKKVYNYGKSVADRYLVLFFLVNNLETSRFGFTVSKKIGNAIKRNRVRRLFKEACRLNLNRFPIGFDYVLLARNAIVGQKYQQVEESLLKLLRNINSCRG</sequence>
<dbReference type="InterPro" id="IPR020568">
    <property type="entry name" value="Ribosomal_Su5_D2-typ_SF"/>
</dbReference>
<evidence type="ECO:0000256" key="7">
    <source>
        <dbReference type="NCBIfam" id="TIGR00188"/>
    </source>
</evidence>
<dbReference type="PANTHER" id="PTHR33992">
    <property type="entry name" value="RIBONUCLEASE P PROTEIN COMPONENT"/>
    <property type="match status" value="1"/>
</dbReference>
<keyword evidence="4 6" id="KW-0378">Hydrolase</keyword>
<name>A0A9X4JTP7_9FIRM</name>
<keyword evidence="1 6" id="KW-0819">tRNA processing</keyword>
<comment type="function">
    <text evidence="6">RNaseP catalyzes the removal of the 5'-leader sequence from pre-tRNA to produce the mature 5'-terminus. It can also cleave other RNA substrates such as 4.5S RNA. The protein component plays an auxiliary but essential role in vivo by binding to the 5'-leader sequence and broadening the substrate specificity of the ribozyme.</text>
</comment>
<dbReference type="GO" id="GO:0042781">
    <property type="term" value="F:3'-tRNA processing endoribonuclease activity"/>
    <property type="evidence" value="ECO:0007669"/>
    <property type="project" value="TreeGrafter"/>
</dbReference>
<comment type="subunit">
    <text evidence="6">Consists of a catalytic RNA component (M1 or rnpB) and a protein subunit.</text>
</comment>
<organism evidence="8 9">
    <name type="scientific">Pelotomaculum isophthalicicum JI</name>
    <dbReference type="NCBI Taxonomy" id="947010"/>
    <lineage>
        <taxon>Bacteria</taxon>
        <taxon>Bacillati</taxon>
        <taxon>Bacillota</taxon>
        <taxon>Clostridia</taxon>
        <taxon>Eubacteriales</taxon>
        <taxon>Desulfotomaculaceae</taxon>
        <taxon>Pelotomaculum</taxon>
    </lineage>
</organism>
<reference evidence="8" key="1">
    <citation type="submission" date="2022-02" db="EMBL/GenBank/DDBJ databases">
        <authorList>
            <person name="Leng L."/>
        </authorList>
    </citation>
    <scope>NUCLEOTIDE SEQUENCE</scope>
    <source>
        <strain evidence="8">JI</strain>
    </source>
</reference>
<comment type="caution">
    <text evidence="8">The sequence shown here is derived from an EMBL/GenBank/DDBJ whole genome shotgun (WGS) entry which is preliminary data.</text>
</comment>
<dbReference type="EMBL" id="JAKOAV010000006">
    <property type="protein sequence ID" value="MDF9407750.1"/>
    <property type="molecule type" value="Genomic_DNA"/>
</dbReference>
<protein>
    <recommendedName>
        <fullName evidence="6 7">Ribonuclease P protein component</fullName>
        <shortName evidence="6">RNase P protein</shortName>
        <shortName evidence="6">RNaseP protein</shortName>
        <ecNumber evidence="6 7">3.1.26.5</ecNumber>
    </recommendedName>
    <alternativeName>
        <fullName evidence="6">Protein C5</fullName>
    </alternativeName>
</protein>
<evidence type="ECO:0000313" key="9">
    <source>
        <dbReference type="Proteomes" id="UP001154312"/>
    </source>
</evidence>
<dbReference type="SUPFAM" id="SSF54211">
    <property type="entry name" value="Ribosomal protein S5 domain 2-like"/>
    <property type="match status" value="1"/>
</dbReference>
<accession>A0A9X4JTP7</accession>
<proteinExistence type="inferred from homology"/>
<keyword evidence="2 6" id="KW-0540">Nuclease</keyword>
<keyword evidence="3 6" id="KW-0255">Endonuclease</keyword>
<evidence type="ECO:0000256" key="3">
    <source>
        <dbReference type="ARBA" id="ARBA00022759"/>
    </source>
</evidence>